<accession>A0A6J7FR65</accession>
<feature type="domain" description="HTH cro/C1-type" evidence="2">
    <location>
        <begin position="18"/>
        <end position="72"/>
    </location>
</feature>
<dbReference type="AlphaFoldDB" id="A0A6J7FR65"/>
<sequence length="179" mass="19810">MRTYFSLMDTARQIAARVRAARAYADLDQQTVAERLQVSIATLRRIERGDRVATRGELRELAVLTQVPDSFLTDGWAAGDDEAAADQVRALQASMDESAKAHARDMEVMRGRLEGIESLLARVKSVTIYDRDRPETEGEDATQQEDPAAGALLRFAEGVRALDEPEQPERRQAPPEAAS</sequence>
<dbReference type="PROSITE" id="PS50943">
    <property type="entry name" value="HTH_CROC1"/>
    <property type="match status" value="1"/>
</dbReference>
<dbReference type="CDD" id="cd00093">
    <property type="entry name" value="HTH_XRE"/>
    <property type="match status" value="1"/>
</dbReference>
<evidence type="ECO:0000313" key="3">
    <source>
        <dbReference type="EMBL" id="CAB4896304.1"/>
    </source>
</evidence>
<evidence type="ECO:0000256" key="1">
    <source>
        <dbReference type="SAM" id="MobiDB-lite"/>
    </source>
</evidence>
<protein>
    <submittedName>
        <fullName evidence="3">Unannotated protein</fullName>
    </submittedName>
</protein>
<proteinExistence type="predicted"/>
<dbReference type="GO" id="GO:0003677">
    <property type="term" value="F:DNA binding"/>
    <property type="evidence" value="ECO:0007669"/>
    <property type="project" value="InterPro"/>
</dbReference>
<reference evidence="3" key="1">
    <citation type="submission" date="2020-05" db="EMBL/GenBank/DDBJ databases">
        <authorList>
            <person name="Chiriac C."/>
            <person name="Salcher M."/>
            <person name="Ghai R."/>
            <person name="Kavagutti S V."/>
        </authorList>
    </citation>
    <scope>NUCLEOTIDE SEQUENCE</scope>
</reference>
<dbReference type="InterPro" id="IPR010982">
    <property type="entry name" value="Lambda_DNA-bd_dom_sf"/>
</dbReference>
<dbReference type="InterPro" id="IPR001387">
    <property type="entry name" value="Cro/C1-type_HTH"/>
</dbReference>
<gene>
    <name evidence="3" type="ORF">UFOPK3564_00320</name>
</gene>
<dbReference type="Gene3D" id="1.10.260.40">
    <property type="entry name" value="lambda repressor-like DNA-binding domains"/>
    <property type="match status" value="1"/>
</dbReference>
<dbReference type="SMART" id="SM00530">
    <property type="entry name" value="HTH_XRE"/>
    <property type="match status" value="1"/>
</dbReference>
<feature type="region of interest" description="Disordered" evidence="1">
    <location>
        <begin position="130"/>
        <end position="179"/>
    </location>
</feature>
<dbReference type="SUPFAM" id="SSF47413">
    <property type="entry name" value="lambda repressor-like DNA-binding domains"/>
    <property type="match status" value="1"/>
</dbReference>
<name>A0A6J7FR65_9ZZZZ</name>
<organism evidence="3">
    <name type="scientific">freshwater metagenome</name>
    <dbReference type="NCBI Taxonomy" id="449393"/>
    <lineage>
        <taxon>unclassified sequences</taxon>
        <taxon>metagenomes</taxon>
        <taxon>ecological metagenomes</taxon>
    </lineage>
</organism>
<dbReference type="Pfam" id="PF13560">
    <property type="entry name" value="HTH_31"/>
    <property type="match status" value="1"/>
</dbReference>
<dbReference type="EMBL" id="CAFBMK010000010">
    <property type="protein sequence ID" value="CAB4896304.1"/>
    <property type="molecule type" value="Genomic_DNA"/>
</dbReference>
<feature type="compositionally biased region" description="Basic and acidic residues" evidence="1">
    <location>
        <begin position="160"/>
        <end position="173"/>
    </location>
</feature>
<evidence type="ECO:0000259" key="2">
    <source>
        <dbReference type="PROSITE" id="PS50943"/>
    </source>
</evidence>